<reference evidence="5 6" key="1">
    <citation type="journal article" date="2018" name="Gigascience">
        <title>Genomes of trombidid mites reveal novel predicted allergens and laterally-transferred genes associated with secondary metabolism.</title>
        <authorList>
            <person name="Dong X."/>
            <person name="Chaisiri K."/>
            <person name="Xia D."/>
            <person name="Armstrong S.D."/>
            <person name="Fang Y."/>
            <person name="Donnelly M.J."/>
            <person name="Kadowaki T."/>
            <person name="McGarry J.W."/>
            <person name="Darby A.C."/>
            <person name="Makepeace B.L."/>
        </authorList>
    </citation>
    <scope>NUCLEOTIDE SEQUENCE [LARGE SCALE GENOMIC DNA]</scope>
    <source>
        <strain evidence="5">UoL-WK</strain>
    </source>
</reference>
<dbReference type="Pfam" id="PF25809">
    <property type="entry name" value="STEEP1"/>
    <property type="match status" value="1"/>
</dbReference>
<dbReference type="PANTHER" id="PTHR46355:SF1">
    <property type="entry name" value="STING ER EXIT PROTEIN"/>
    <property type="match status" value="1"/>
</dbReference>
<evidence type="ECO:0000256" key="3">
    <source>
        <dbReference type="SAM" id="MobiDB-lite"/>
    </source>
</evidence>
<feature type="compositionally biased region" description="Basic and acidic residues" evidence="3">
    <location>
        <begin position="185"/>
        <end position="199"/>
    </location>
</feature>
<dbReference type="GO" id="GO:0005737">
    <property type="term" value="C:cytoplasm"/>
    <property type="evidence" value="ECO:0007669"/>
    <property type="project" value="GOC"/>
</dbReference>
<evidence type="ECO:0000313" key="5">
    <source>
        <dbReference type="EMBL" id="RWS16740.1"/>
    </source>
</evidence>
<gene>
    <name evidence="5" type="ORF">B4U79_03484</name>
</gene>
<comment type="caution">
    <text evidence="5">The sequence shown here is derived from an EMBL/GenBank/DDBJ whole genome shotgun (WGS) entry which is preliminary data.</text>
</comment>
<accession>A0A3S3PPM3</accession>
<dbReference type="InterPro" id="IPR057965">
    <property type="entry name" value="STEEP1_dom"/>
</dbReference>
<evidence type="ECO:0000256" key="2">
    <source>
        <dbReference type="ARBA" id="ARBA00024237"/>
    </source>
</evidence>
<proteinExistence type="inferred from homology"/>
<feature type="domain" description="STEEP1" evidence="4">
    <location>
        <begin position="21"/>
        <end position="122"/>
    </location>
</feature>
<dbReference type="STRING" id="1965070.A0A3S3PPM3"/>
<organism evidence="5 6">
    <name type="scientific">Dinothrombium tinctorium</name>
    <dbReference type="NCBI Taxonomy" id="1965070"/>
    <lineage>
        <taxon>Eukaryota</taxon>
        <taxon>Metazoa</taxon>
        <taxon>Ecdysozoa</taxon>
        <taxon>Arthropoda</taxon>
        <taxon>Chelicerata</taxon>
        <taxon>Arachnida</taxon>
        <taxon>Acari</taxon>
        <taxon>Acariformes</taxon>
        <taxon>Trombidiformes</taxon>
        <taxon>Prostigmata</taxon>
        <taxon>Anystina</taxon>
        <taxon>Parasitengona</taxon>
        <taxon>Trombidioidea</taxon>
        <taxon>Trombidiidae</taxon>
        <taxon>Dinothrombium</taxon>
    </lineage>
</organism>
<dbReference type="Proteomes" id="UP000285301">
    <property type="component" value="Unassembled WGS sequence"/>
</dbReference>
<sequence>MPKVISRSIACGDSRDEEEYSEEKVLNIYYCLCGQLTLILDCSLDKLPFRSLDKSRVVDGGKHAHKISCADDDIVYLRRENGVEKQWRKKCKKCGLFIMYQHSENSDVTFVVDGALVAKSSDIVSQIPVISESRKILVTKRTKDMGKFSSVTVSTVDEEEEEIEAREIADSYAENARIIEKQLERKGASKRKIEEEIPKRSKPKGTLLDY</sequence>
<dbReference type="GO" id="GO:0090158">
    <property type="term" value="P:endoplasmic reticulum membrane organization"/>
    <property type="evidence" value="ECO:0007669"/>
    <property type="project" value="TreeGrafter"/>
</dbReference>
<dbReference type="AlphaFoldDB" id="A0A3S3PPM3"/>
<evidence type="ECO:0000256" key="1">
    <source>
        <dbReference type="ARBA" id="ARBA00024205"/>
    </source>
</evidence>
<dbReference type="GO" id="GO:0006888">
    <property type="term" value="P:endoplasmic reticulum to Golgi vesicle-mediated transport"/>
    <property type="evidence" value="ECO:0007669"/>
    <property type="project" value="TreeGrafter"/>
</dbReference>
<dbReference type="InterPro" id="IPR029704">
    <property type="entry name" value="STEEP-like"/>
</dbReference>
<evidence type="ECO:0000313" key="6">
    <source>
        <dbReference type="Proteomes" id="UP000285301"/>
    </source>
</evidence>
<comment type="similarity">
    <text evidence="1">Belongs to the STEEP1 family.</text>
</comment>
<dbReference type="PANTHER" id="PTHR46355">
    <property type="entry name" value="UPF0428 PROTEIN CXORF56"/>
    <property type="match status" value="1"/>
</dbReference>
<protein>
    <recommendedName>
        <fullName evidence="2">STING ER exit protein</fullName>
    </recommendedName>
</protein>
<name>A0A3S3PPM3_9ACAR</name>
<dbReference type="EMBL" id="NCKU01000178">
    <property type="protein sequence ID" value="RWS16740.1"/>
    <property type="molecule type" value="Genomic_DNA"/>
</dbReference>
<feature type="region of interest" description="Disordered" evidence="3">
    <location>
        <begin position="185"/>
        <end position="210"/>
    </location>
</feature>
<dbReference type="OrthoDB" id="418131at2759"/>
<evidence type="ECO:0000259" key="4">
    <source>
        <dbReference type="Pfam" id="PF25809"/>
    </source>
</evidence>
<keyword evidence="6" id="KW-1185">Reference proteome</keyword>